<dbReference type="Proteomes" id="UP000671879">
    <property type="component" value="Chromosome"/>
</dbReference>
<feature type="region of interest" description="Disordered" evidence="1">
    <location>
        <begin position="148"/>
        <end position="167"/>
    </location>
</feature>
<evidence type="ECO:0000313" key="3">
    <source>
        <dbReference type="Proteomes" id="UP000671879"/>
    </source>
</evidence>
<dbReference type="KEGG" id="aram:KAR29_01245"/>
<sequence>MDRHFLNLHVLISHSSSCLNRDDMNMQKSAYFGGVRRIRVSSQCQKRAIRMSERYKELFGAPSTRTRQDADLFDHFRNQERFKTYSDTLLEYIIRESKMDNKVVTPWIDDEMEKLAKISTEYLREEAISHEDFMALIEKTEKEAIDAAEASDKKKKGKTKKGPKNNSLEGLAKALEKGSKEYLAAGISCIDIALSGRMCASGVLQNVEGALSMAHSITTHAMEAEIDWFTAMDDLKEEAAEEAGAGHLNTQEFGSGVFYRYASIDMRLLTENLGGDSARARETAKGFAELFATVVPTGKQRSFASYSLADLVFAVRSPMPIALHNAFEKPVRATKTGGLMQPSISALAEYWEKIHLGYGLDEESALFSLHDSALEERMTPFSKLLDWIGR</sequence>
<dbReference type="Pfam" id="PF09344">
    <property type="entry name" value="Cas_CT1975"/>
    <property type="match status" value="1"/>
</dbReference>
<dbReference type="InterPro" id="IPR010148">
    <property type="entry name" value="CRISPR-assoc_prot_CT1975"/>
</dbReference>
<evidence type="ECO:0000313" key="2">
    <source>
        <dbReference type="EMBL" id="QTX32597.1"/>
    </source>
</evidence>
<accession>A0A9Q7APN0</accession>
<protein>
    <submittedName>
        <fullName evidence="2">Type I-E CRISPR-associated protein Cas7/Cse4/CasC</fullName>
    </submittedName>
</protein>
<dbReference type="NCBIfam" id="TIGR01869">
    <property type="entry name" value="casC_Cse4"/>
    <property type="match status" value="1"/>
</dbReference>
<dbReference type="RefSeq" id="WP_274373844.1">
    <property type="nucleotide sequence ID" value="NZ_CP072943.1"/>
</dbReference>
<keyword evidence="3" id="KW-1185">Reference proteome</keyword>
<feature type="compositionally biased region" description="Basic residues" evidence="1">
    <location>
        <begin position="153"/>
        <end position="163"/>
    </location>
</feature>
<dbReference type="EMBL" id="CP072943">
    <property type="protein sequence ID" value="QTX32597.1"/>
    <property type="molecule type" value="Genomic_DNA"/>
</dbReference>
<proteinExistence type="predicted"/>
<dbReference type="AlphaFoldDB" id="A0A9Q7APN0"/>
<organism evidence="2 3">
    <name type="scientific">Aminithiophilus ramosus</name>
    <dbReference type="NCBI Taxonomy" id="3029084"/>
    <lineage>
        <taxon>Bacteria</taxon>
        <taxon>Thermotogati</taxon>
        <taxon>Synergistota</taxon>
        <taxon>Synergistia</taxon>
        <taxon>Synergistales</taxon>
        <taxon>Aminithiophilaceae</taxon>
        <taxon>Aminithiophilus</taxon>
    </lineage>
</organism>
<evidence type="ECO:0000256" key="1">
    <source>
        <dbReference type="SAM" id="MobiDB-lite"/>
    </source>
</evidence>
<gene>
    <name evidence="2" type="primary">cas7e</name>
    <name evidence="2" type="ORF">KAR29_01245</name>
</gene>
<name>A0A9Q7APN0_9BACT</name>
<reference evidence="3" key="1">
    <citation type="submission" date="2021-04" db="EMBL/GenBank/DDBJ databases">
        <title>A novel Synergistetes isolate from a pyrite-forming mixed culture.</title>
        <authorList>
            <person name="Bunk B."/>
            <person name="Sproer C."/>
            <person name="Spring S."/>
            <person name="Pester M."/>
        </authorList>
    </citation>
    <scope>NUCLEOTIDE SEQUENCE [LARGE SCALE GENOMIC DNA]</scope>
    <source>
        <strain evidence="3">J.5.4.2-T.3.5.2</strain>
    </source>
</reference>